<feature type="domain" description="GH29D-like beta-sandwich" evidence="3">
    <location>
        <begin position="181"/>
        <end position="240"/>
    </location>
</feature>
<dbReference type="SUPFAM" id="SSF48452">
    <property type="entry name" value="TPR-like"/>
    <property type="match status" value="1"/>
</dbReference>
<dbReference type="Gene3D" id="1.25.40.10">
    <property type="entry name" value="Tetratricopeptide repeat domain"/>
    <property type="match status" value="1"/>
</dbReference>
<evidence type="ECO:0000313" key="5">
    <source>
        <dbReference type="Proteomes" id="UP000775686"/>
    </source>
</evidence>
<evidence type="ECO:0000256" key="2">
    <source>
        <dbReference type="SAM" id="Phobius"/>
    </source>
</evidence>
<dbReference type="InterPro" id="IPR059177">
    <property type="entry name" value="GH29D-like_dom"/>
</dbReference>
<reference evidence="4 5" key="1">
    <citation type="journal article" date="2021" name="Sci. Rep.">
        <title>The distribution of antibiotic resistance genes in chicken gut microbiota commensals.</title>
        <authorList>
            <person name="Juricova H."/>
            <person name="Matiasovicova J."/>
            <person name="Kubasova T."/>
            <person name="Cejkova D."/>
            <person name="Rychlik I."/>
        </authorList>
    </citation>
    <scope>NUCLEOTIDE SEQUENCE [LARGE SCALE GENOMIC DNA]</scope>
    <source>
        <strain evidence="4 5">An770</strain>
    </source>
</reference>
<gene>
    <name evidence="4" type="ORF">H6A32_05210</name>
</gene>
<dbReference type="InterPro" id="IPR011990">
    <property type="entry name" value="TPR-like_helical_dom_sf"/>
</dbReference>
<keyword evidence="2" id="KW-1133">Transmembrane helix</keyword>
<keyword evidence="2" id="KW-0812">Transmembrane</keyword>
<evidence type="ECO:0000259" key="3">
    <source>
        <dbReference type="Pfam" id="PF13290"/>
    </source>
</evidence>
<sequence>MQRMTNPGDRLSEEEIRRRRRRAKAERMRRKRRLRRILILGMILFLAAIIGIGVLIYRNTYTGVVNQGKRAEADGNTTKAEDLYLRAIEKNGEKEDAYVSLAKLYHGRDQDDKADTLLQEAVNTYPDSTGVYRAAVEFYEDTEQTEKIAYIMSTCTNEQILTELKDYVAKIPEFSLDDDKVYDNVQELTLSSEDEGTIYYTLDGSEATTDSTEYKEPIQLNQEGETTVRAIFVNKKGIASVEVQKTYTIQFPVADAPAVSPTTGQYSEAVSVEIQVPDGYTAYYTLDGTEPSDQSIQYTGAFAVYEDTELNVVLIDGNGKKSEVTTRKYRFSS</sequence>
<dbReference type="Pfam" id="PF13290">
    <property type="entry name" value="CHB_HEX_C_1"/>
    <property type="match status" value="2"/>
</dbReference>
<protein>
    <submittedName>
        <fullName evidence="4">Chitobiase/beta-hexosaminidase C-terminal domain-containing protein</fullName>
    </submittedName>
</protein>
<feature type="repeat" description="TPR" evidence="1">
    <location>
        <begin position="95"/>
        <end position="128"/>
    </location>
</feature>
<evidence type="ECO:0000313" key="4">
    <source>
        <dbReference type="EMBL" id="MBM6743708.1"/>
    </source>
</evidence>
<comment type="caution">
    <text evidence="4">The sequence shown here is derived from an EMBL/GenBank/DDBJ whole genome shotgun (WGS) entry which is preliminary data.</text>
</comment>
<keyword evidence="2" id="KW-0472">Membrane</keyword>
<proteinExistence type="predicted"/>
<dbReference type="EMBL" id="JACJKH010000007">
    <property type="protein sequence ID" value="MBM6743708.1"/>
    <property type="molecule type" value="Genomic_DNA"/>
</dbReference>
<keyword evidence="5" id="KW-1185">Reference proteome</keyword>
<feature type="transmembrane region" description="Helical" evidence="2">
    <location>
        <begin position="37"/>
        <end position="57"/>
    </location>
</feature>
<accession>A0ABS2EFR8</accession>
<keyword evidence="1" id="KW-0802">TPR repeat</keyword>
<dbReference type="PROSITE" id="PS50005">
    <property type="entry name" value="TPR"/>
    <property type="match status" value="1"/>
</dbReference>
<name>A0ABS2EFR8_9FIRM</name>
<evidence type="ECO:0000256" key="1">
    <source>
        <dbReference type="PROSITE-ProRule" id="PRU00339"/>
    </source>
</evidence>
<organism evidence="4 5">
    <name type="scientific">Drancourtella massiliensis</name>
    <dbReference type="NCBI Taxonomy" id="1632013"/>
    <lineage>
        <taxon>Bacteria</taxon>
        <taxon>Bacillati</taxon>
        <taxon>Bacillota</taxon>
        <taxon>Clostridia</taxon>
        <taxon>Eubacteriales</taxon>
        <taxon>Oscillospiraceae</taxon>
        <taxon>Drancourtella</taxon>
    </lineage>
</organism>
<dbReference type="InterPro" id="IPR019734">
    <property type="entry name" value="TPR_rpt"/>
</dbReference>
<dbReference type="Proteomes" id="UP000775686">
    <property type="component" value="Unassembled WGS sequence"/>
</dbReference>
<feature type="domain" description="GH29D-like beta-sandwich" evidence="3">
    <location>
        <begin position="261"/>
        <end position="326"/>
    </location>
</feature>